<evidence type="ECO:0000313" key="2">
    <source>
        <dbReference type="Proteomes" id="UP000078512"/>
    </source>
</evidence>
<dbReference type="OrthoDB" id="2437965at2759"/>
<dbReference type="PANTHER" id="PTHR38926">
    <property type="entry name" value="F-BOX DOMAIN CONTAINING PROTEIN, EXPRESSED"/>
    <property type="match status" value="1"/>
</dbReference>
<dbReference type="Proteomes" id="UP000078512">
    <property type="component" value="Unassembled WGS sequence"/>
</dbReference>
<organism evidence="1 2">
    <name type="scientific">Linnemannia elongata AG-77</name>
    <dbReference type="NCBI Taxonomy" id="1314771"/>
    <lineage>
        <taxon>Eukaryota</taxon>
        <taxon>Fungi</taxon>
        <taxon>Fungi incertae sedis</taxon>
        <taxon>Mucoromycota</taxon>
        <taxon>Mortierellomycotina</taxon>
        <taxon>Mortierellomycetes</taxon>
        <taxon>Mortierellales</taxon>
        <taxon>Mortierellaceae</taxon>
        <taxon>Linnemannia</taxon>
    </lineage>
</organism>
<dbReference type="Gene3D" id="3.80.10.10">
    <property type="entry name" value="Ribonuclease Inhibitor"/>
    <property type="match status" value="1"/>
</dbReference>
<dbReference type="SUPFAM" id="SSF52047">
    <property type="entry name" value="RNI-like"/>
    <property type="match status" value="1"/>
</dbReference>
<dbReference type="AlphaFoldDB" id="A0A197K4T6"/>
<evidence type="ECO:0008006" key="3">
    <source>
        <dbReference type="Google" id="ProtNLM"/>
    </source>
</evidence>
<reference evidence="1 2" key="1">
    <citation type="submission" date="2016-05" db="EMBL/GenBank/DDBJ databases">
        <title>Genome sequencing reveals origins of a unique bacterial endosymbiosis in the earliest lineages of terrestrial Fungi.</title>
        <authorList>
            <consortium name="DOE Joint Genome Institute"/>
            <person name="Uehling J."/>
            <person name="Gryganskyi A."/>
            <person name="Hameed K."/>
            <person name="Tschaplinski T."/>
            <person name="Misztal P."/>
            <person name="Wu S."/>
            <person name="Desiro A."/>
            <person name="Vande Pol N."/>
            <person name="Du Z.-Y."/>
            <person name="Zienkiewicz A."/>
            <person name="Zienkiewicz K."/>
            <person name="Morin E."/>
            <person name="Tisserant E."/>
            <person name="Splivallo R."/>
            <person name="Hainaut M."/>
            <person name="Henrissat B."/>
            <person name="Ohm R."/>
            <person name="Kuo A."/>
            <person name="Yan J."/>
            <person name="Lipzen A."/>
            <person name="Nolan M."/>
            <person name="Labutti K."/>
            <person name="Barry K."/>
            <person name="Goldstein A."/>
            <person name="Labbe J."/>
            <person name="Schadt C."/>
            <person name="Tuskan G."/>
            <person name="Grigoriev I."/>
            <person name="Martin F."/>
            <person name="Vilgalys R."/>
            <person name="Bonito G."/>
        </authorList>
    </citation>
    <scope>NUCLEOTIDE SEQUENCE [LARGE SCALE GENOMIC DNA]</scope>
    <source>
        <strain evidence="1 2">AG-77</strain>
    </source>
</reference>
<dbReference type="EMBL" id="KV442024">
    <property type="protein sequence ID" value="OAQ32495.1"/>
    <property type="molecule type" value="Genomic_DNA"/>
</dbReference>
<name>A0A197K4T6_9FUNG</name>
<proteinExistence type="predicted"/>
<evidence type="ECO:0000313" key="1">
    <source>
        <dbReference type="EMBL" id="OAQ32495.1"/>
    </source>
</evidence>
<dbReference type="InterPro" id="IPR032675">
    <property type="entry name" value="LRR_dom_sf"/>
</dbReference>
<gene>
    <name evidence="1" type="ORF">K457DRAFT_284818</name>
</gene>
<keyword evidence="2" id="KW-1185">Reference proteome</keyword>
<sequence length="456" mass="51681">MAATPFDIPELVRRISLFVSVKDALSCVLVAKSWSDHFLSVIWFHIDFHAQLRFATLPLDVVAKHGRHIRIVENARSFRRVSVLANASVARLRELHIETTGSARQHVHAYEVVSRNIRSLEIIHLFAASDPDDMDKHDSSVHYVSVPALVPFFGASEGIASKLKILRLSELCLTHDGLVAILQASPQLYELTLGGTEIVGKATQSFQHLVYPFGPPLLSHFPSLTILSTWQDDPDLTIPTAKIKEDIARYCPYLTAFELEQPSTLLSCFCMHIGRNISELTFDYEHISLEGITAILLHQATLRQLMVFGASPDVDLEADEVPAVSRHFQEFSQLLQLIPRGCPHLETFDLALHEMDMDEVEMGEWTCKGLTTLRIRVKGLDTKETIQKAIVLWRAGCKRQYQKEEDKEMEGFEEETKRAMRLNGMDSSIEARVARHLLKFEHLDDVWLGYKSWTST</sequence>
<protein>
    <recommendedName>
        <fullName evidence="3">F-box domain-containing protein</fullName>
    </recommendedName>
</protein>
<dbReference type="PANTHER" id="PTHR38926:SF80">
    <property type="entry name" value="F-BOX DOMAIN, LEUCINE-RICH REPEAT DOMAIN SUPERFAMILY"/>
    <property type="match status" value="1"/>
</dbReference>
<accession>A0A197K4T6</accession>